<dbReference type="Gene3D" id="6.10.250.2790">
    <property type="match status" value="1"/>
</dbReference>
<organism evidence="2 3">
    <name type="scientific">Saccharomycodes ludwigii</name>
    <dbReference type="NCBI Taxonomy" id="36035"/>
    <lineage>
        <taxon>Eukaryota</taxon>
        <taxon>Fungi</taxon>
        <taxon>Dikarya</taxon>
        <taxon>Ascomycota</taxon>
        <taxon>Saccharomycotina</taxon>
        <taxon>Saccharomycetes</taxon>
        <taxon>Saccharomycodales</taxon>
        <taxon>Saccharomycodaceae</taxon>
        <taxon>Saccharomycodes</taxon>
    </lineage>
</organism>
<sequence>MNNSMQGNNKNNEDALLQMFFDPDFVPHVYLDILLSPAQSQNSTKNTPSVEKLKELQPLANNLLSKFDYYAETLTSELGTCVKQLEEPIEEIYVSGSKKTKLEFYIDTLSNSLSSLENDLNKMGNQIAILNKAYGTNNSNDDAIHEQIRLKIIKLNTIKKRVTTVHKCFQKLNDIIQAENKQSVSISEFKSSLLELQDNLVTSLRDKTTVSGSVAVDENKEFIEEIKFLIDLKTVFKNVDKFYPIYSDFAKTLKNELNNSKSVLNEN</sequence>
<dbReference type="OrthoDB" id="4064682at2759"/>
<reference evidence="3" key="1">
    <citation type="submission" date="2018-06" db="EMBL/GenBank/DDBJ databases">
        <authorList>
            <person name="Guldener U."/>
        </authorList>
    </citation>
    <scope>NUCLEOTIDE SEQUENCE [LARGE SCALE GENOMIC DNA]</scope>
    <source>
        <strain evidence="3">UTAD17</strain>
    </source>
</reference>
<keyword evidence="3" id="KW-1185">Reference proteome</keyword>
<evidence type="ECO:0000256" key="1">
    <source>
        <dbReference type="SAM" id="Coils"/>
    </source>
</evidence>
<dbReference type="Proteomes" id="UP000262825">
    <property type="component" value="Unassembled WGS sequence"/>
</dbReference>
<name>A0A376BAA5_9ASCO</name>
<proteinExistence type="predicted"/>
<evidence type="ECO:0000313" key="3">
    <source>
        <dbReference type="Proteomes" id="UP000262825"/>
    </source>
</evidence>
<evidence type="ECO:0000313" key="2">
    <source>
        <dbReference type="EMBL" id="SSD61509.1"/>
    </source>
</evidence>
<protein>
    <submittedName>
        <fullName evidence="2">Uncharacterized protein</fullName>
    </submittedName>
</protein>
<keyword evidence="1" id="KW-0175">Coiled coil</keyword>
<dbReference type="AlphaFoldDB" id="A0A376BAA5"/>
<gene>
    <name evidence="2" type="ORF">SCODWIG_03270</name>
</gene>
<feature type="coiled-coil region" evidence="1">
    <location>
        <begin position="106"/>
        <end position="133"/>
    </location>
</feature>
<dbReference type="EMBL" id="UFAJ01000734">
    <property type="protein sequence ID" value="SSD61509.1"/>
    <property type="molecule type" value="Genomic_DNA"/>
</dbReference>
<accession>A0A376BAA5</accession>
<dbReference type="VEuPathDB" id="FungiDB:SCODWIG_03270"/>